<gene>
    <name evidence="8" type="ORF">g.21621</name>
</gene>
<evidence type="ECO:0000256" key="1">
    <source>
        <dbReference type="ARBA" id="ARBA00004120"/>
    </source>
</evidence>
<dbReference type="AlphaFoldDB" id="A0A1B6EIU9"/>
<reference evidence="8" key="1">
    <citation type="submission" date="2015-11" db="EMBL/GenBank/DDBJ databases">
        <title>De novo transcriptome assembly of four potential Pierce s Disease insect vectors from Arizona vineyards.</title>
        <authorList>
            <person name="Tassone E.E."/>
        </authorList>
    </citation>
    <scope>NUCLEOTIDE SEQUENCE</scope>
</reference>
<proteinExistence type="inferred from homology"/>
<evidence type="ECO:0000256" key="7">
    <source>
        <dbReference type="ARBA" id="ARBA00039274"/>
    </source>
</evidence>
<keyword evidence="4" id="KW-0206">Cytoskeleton</keyword>
<dbReference type="GO" id="GO:0036038">
    <property type="term" value="C:MKS complex"/>
    <property type="evidence" value="ECO:0007669"/>
    <property type="project" value="TreeGrafter"/>
</dbReference>
<keyword evidence="5" id="KW-0966">Cell projection</keyword>
<evidence type="ECO:0000256" key="6">
    <source>
        <dbReference type="ARBA" id="ARBA00038411"/>
    </source>
</evidence>
<dbReference type="Pfam" id="PF07162">
    <property type="entry name" value="B9-C2"/>
    <property type="match status" value="1"/>
</dbReference>
<evidence type="ECO:0000256" key="4">
    <source>
        <dbReference type="ARBA" id="ARBA00023212"/>
    </source>
</evidence>
<evidence type="ECO:0000256" key="5">
    <source>
        <dbReference type="ARBA" id="ARBA00023273"/>
    </source>
</evidence>
<dbReference type="PROSITE" id="PS51381">
    <property type="entry name" value="C2_B9"/>
    <property type="match status" value="1"/>
</dbReference>
<keyword evidence="2" id="KW-0963">Cytoplasm</keyword>
<organism evidence="8">
    <name type="scientific">Cuerna arida</name>
    <dbReference type="NCBI Taxonomy" id="1464854"/>
    <lineage>
        <taxon>Eukaryota</taxon>
        <taxon>Metazoa</taxon>
        <taxon>Ecdysozoa</taxon>
        <taxon>Arthropoda</taxon>
        <taxon>Hexapoda</taxon>
        <taxon>Insecta</taxon>
        <taxon>Pterygota</taxon>
        <taxon>Neoptera</taxon>
        <taxon>Paraneoptera</taxon>
        <taxon>Hemiptera</taxon>
        <taxon>Auchenorrhyncha</taxon>
        <taxon>Membracoidea</taxon>
        <taxon>Cicadellidae</taxon>
        <taxon>Cicadellinae</taxon>
        <taxon>Proconiini</taxon>
        <taxon>Cuerna</taxon>
    </lineage>
</organism>
<evidence type="ECO:0000256" key="3">
    <source>
        <dbReference type="ARBA" id="ARBA00022794"/>
    </source>
</evidence>
<comment type="subcellular location">
    <subcellularLocation>
        <location evidence="1">Cytoplasm</location>
        <location evidence="1">Cytoskeleton</location>
        <location evidence="1">Cilium basal body</location>
    </subcellularLocation>
</comment>
<dbReference type="GO" id="GO:0060271">
    <property type="term" value="P:cilium assembly"/>
    <property type="evidence" value="ECO:0007669"/>
    <property type="project" value="TreeGrafter"/>
</dbReference>
<sequence length="201" mass="22487">MSGFYLSVIGRIEKAEFPNFDNLYCKYCFNYGPDWEVTSGSEEGISQIGQKSLDERELIVWNYPLELTFKSSNPFGWPQIILSVYGPDVFGNDVPRGYGVCHVPIAAGQYHKSVAMCVPESSSVLQRVTSWLTGRRPEYIDPRILAQGDGREVTRVRSQGRVYMSFSVITKDFHVHNLNNVQRPIVTSGALASAIGNLNIS</sequence>
<dbReference type="EMBL" id="GECZ01031925">
    <property type="protein sequence ID" value="JAS37844.1"/>
    <property type="molecule type" value="Transcribed_RNA"/>
</dbReference>
<dbReference type="PANTHER" id="PTHR12968:SF1">
    <property type="entry name" value="B9 DOMAIN-CONTAINING PROTEIN 1"/>
    <property type="match status" value="1"/>
</dbReference>
<name>A0A1B6EIU9_9HEMI</name>
<keyword evidence="3" id="KW-0970">Cilium biogenesis/degradation</keyword>
<comment type="similarity">
    <text evidence="6">Belongs to the B9D family.</text>
</comment>
<dbReference type="InterPro" id="IPR010796">
    <property type="entry name" value="C2_B9-type_dom"/>
</dbReference>
<evidence type="ECO:0000313" key="8">
    <source>
        <dbReference type="EMBL" id="JAS37844.1"/>
    </source>
</evidence>
<evidence type="ECO:0000256" key="2">
    <source>
        <dbReference type="ARBA" id="ARBA00022490"/>
    </source>
</evidence>
<dbReference type="PANTHER" id="PTHR12968">
    <property type="entry name" value="B9 DOMAIN-CONTAINING"/>
    <property type="match status" value="1"/>
</dbReference>
<protein>
    <recommendedName>
        <fullName evidence="7">B9 domain-containing protein 1</fullName>
    </recommendedName>
</protein>
<accession>A0A1B6EIU9</accession>